<keyword evidence="2" id="KW-1185">Reference proteome</keyword>
<accession>A0A255YTI1</accession>
<reference evidence="1 2" key="1">
    <citation type="submission" date="2017-07" db="EMBL/GenBank/DDBJ databases">
        <title>Niveispirillum cyanobacteriorum sp. nov., isolated from cyanobacterial aggregates in a eutrophic lake.</title>
        <authorList>
            <person name="Cai H."/>
        </authorList>
    </citation>
    <scope>NUCLEOTIDE SEQUENCE [LARGE SCALE GENOMIC DNA]</scope>
    <source>
        <strain evidence="2">TH1-14</strain>
    </source>
</reference>
<proteinExistence type="predicted"/>
<sequence>MRYEQDAAQRATVLRHLSQSLAGAVALFEKHEHVKLATFPDFKKARARYLEIQALIFTITDKAEEAPNRGVPADLKGWLIRMRLRGIASFTRMSLSFFRDPPELLIHALGAYDILQEERDGLMSLLNDFDMMLMEAALDDKTSMELDKVRGQMEEIVVLLDKHLKGAPAALRTFD</sequence>
<dbReference type="EMBL" id="NOXU01000031">
    <property type="protein sequence ID" value="OYQ32491.1"/>
    <property type="molecule type" value="Genomic_DNA"/>
</dbReference>
<comment type="caution">
    <text evidence="1">The sequence shown here is derived from an EMBL/GenBank/DDBJ whole genome shotgun (WGS) entry which is preliminary data.</text>
</comment>
<name>A0A255YTI1_9PROT</name>
<dbReference type="AlphaFoldDB" id="A0A255YTI1"/>
<protein>
    <submittedName>
        <fullName evidence="1">Uncharacterized protein</fullName>
    </submittedName>
</protein>
<organism evidence="1 2">
    <name type="scientific">Niveispirillum lacus</name>
    <dbReference type="NCBI Taxonomy" id="1981099"/>
    <lineage>
        <taxon>Bacteria</taxon>
        <taxon>Pseudomonadati</taxon>
        <taxon>Pseudomonadota</taxon>
        <taxon>Alphaproteobacteria</taxon>
        <taxon>Rhodospirillales</taxon>
        <taxon>Azospirillaceae</taxon>
        <taxon>Niveispirillum</taxon>
    </lineage>
</organism>
<dbReference type="Proteomes" id="UP000216998">
    <property type="component" value="Unassembled WGS sequence"/>
</dbReference>
<gene>
    <name evidence="1" type="ORF">CHU95_17015</name>
</gene>
<dbReference type="OrthoDB" id="7345837at2"/>
<evidence type="ECO:0000313" key="1">
    <source>
        <dbReference type="EMBL" id="OYQ32491.1"/>
    </source>
</evidence>
<evidence type="ECO:0000313" key="2">
    <source>
        <dbReference type="Proteomes" id="UP000216998"/>
    </source>
</evidence>
<dbReference type="RefSeq" id="WP_094457528.1">
    <property type="nucleotide sequence ID" value="NZ_NOXU01000031.1"/>
</dbReference>